<protein>
    <submittedName>
        <fullName evidence="1">Uncharacterized protein</fullName>
    </submittedName>
</protein>
<name>A0ABD1Y1Z5_9MARC</name>
<keyword evidence="2" id="KW-1185">Reference proteome</keyword>
<evidence type="ECO:0000313" key="2">
    <source>
        <dbReference type="Proteomes" id="UP001605036"/>
    </source>
</evidence>
<reference evidence="1 2" key="1">
    <citation type="submission" date="2024-09" db="EMBL/GenBank/DDBJ databases">
        <title>Chromosome-scale assembly of Riccia fluitans.</title>
        <authorList>
            <person name="Paukszto L."/>
            <person name="Sawicki J."/>
            <person name="Karawczyk K."/>
            <person name="Piernik-Szablinska J."/>
            <person name="Szczecinska M."/>
            <person name="Mazdziarz M."/>
        </authorList>
    </citation>
    <scope>NUCLEOTIDE SEQUENCE [LARGE SCALE GENOMIC DNA]</scope>
    <source>
        <strain evidence="1">Rf_01</strain>
        <tissue evidence="1">Aerial parts of the thallus</tissue>
    </source>
</reference>
<evidence type="ECO:0000313" key="1">
    <source>
        <dbReference type="EMBL" id="KAL2620774.1"/>
    </source>
</evidence>
<dbReference type="Proteomes" id="UP001605036">
    <property type="component" value="Unassembled WGS sequence"/>
</dbReference>
<dbReference type="AlphaFoldDB" id="A0ABD1Y1Z5"/>
<comment type="caution">
    <text evidence="1">The sequence shown here is derived from an EMBL/GenBank/DDBJ whole genome shotgun (WGS) entry which is preliminary data.</text>
</comment>
<gene>
    <name evidence="1" type="ORF">R1flu_000979</name>
</gene>
<organism evidence="1 2">
    <name type="scientific">Riccia fluitans</name>
    <dbReference type="NCBI Taxonomy" id="41844"/>
    <lineage>
        <taxon>Eukaryota</taxon>
        <taxon>Viridiplantae</taxon>
        <taxon>Streptophyta</taxon>
        <taxon>Embryophyta</taxon>
        <taxon>Marchantiophyta</taxon>
        <taxon>Marchantiopsida</taxon>
        <taxon>Marchantiidae</taxon>
        <taxon>Marchantiales</taxon>
        <taxon>Ricciaceae</taxon>
        <taxon>Riccia</taxon>
    </lineage>
</organism>
<sequence length="84" mass="8985">MRSGAWIGMSFNGGASGLSSGPLPGCLEINYGGGGFCIWAYLQKNVRLSMGLMKQTVLDVDERWKVWVTCSSLARLSADLANAL</sequence>
<proteinExistence type="predicted"/>
<accession>A0ABD1Y1Z5</accession>
<dbReference type="EMBL" id="JBHFFA010000006">
    <property type="protein sequence ID" value="KAL2620774.1"/>
    <property type="molecule type" value="Genomic_DNA"/>
</dbReference>